<dbReference type="InterPro" id="IPR002837">
    <property type="entry name" value="DUF123"/>
</dbReference>
<dbReference type="Pfam" id="PF01986">
    <property type="entry name" value="DUF123"/>
    <property type="match status" value="1"/>
</dbReference>
<dbReference type="RefSeq" id="WP_218266733.1">
    <property type="nucleotide sequence ID" value="NZ_CP077717.1"/>
</dbReference>
<dbReference type="OrthoDB" id="17296at2157"/>
<sequence length="127" mass="14759">MTSYVLLIECKTDVIVRTKCREFFIRKGFYAYVGSCGRSCSKRISRHLNRSKNKYHWHIDYLTTVCEPIAVFVMKCVKEKELASLLSENNAYVEKFGSSDDRNVKSHLFIVSDLQKLCSTICDKSRE</sequence>
<dbReference type="GO" id="GO:0140078">
    <property type="term" value="F:class I DNA-(apurinic or apyrimidinic site) endonuclease activity"/>
    <property type="evidence" value="ECO:0007669"/>
    <property type="project" value="UniProtKB-EC"/>
</dbReference>
<name>A0A8F5BLQ5_SACSH</name>
<organism evidence="1 2">
    <name type="scientific">Saccharolobus shibatae (strain ATCC 51178 / DSM 5389 / JCM 8931 / NBRC 15437 / B12)</name>
    <name type="common">Sulfolobus shibatae</name>
    <dbReference type="NCBI Taxonomy" id="523848"/>
    <lineage>
        <taxon>Archaea</taxon>
        <taxon>Thermoproteota</taxon>
        <taxon>Thermoprotei</taxon>
        <taxon>Sulfolobales</taxon>
        <taxon>Sulfolobaceae</taxon>
        <taxon>Saccharolobus</taxon>
    </lineage>
</organism>
<keyword evidence="1" id="KW-0378">Hydrolase</keyword>
<dbReference type="EC" id="4.2.99.18" evidence="1"/>
<proteinExistence type="predicted"/>
<dbReference type="PANTHER" id="PTHR37460:SF1">
    <property type="entry name" value="ENDONUCLEASE III"/>
    <property type="match status" value="1"/>
</dbReference>
<protein>
    <submittedName>
        <fullName evidence="1">Endonuclease III</fullName>
        <ecNumber evidence="1">4.2.99.18</ecNumber>
    </submittedName>
</protein>
<dbReference type="GeneID" id="65561915"/>
<dbReference type="PANTHER" id="PTHR37460">
    <property type="entry name" value="ENDONUCLEASE III"/>
    <property type="match status" value="1"/>
</dbReference>
<accession>A0A8F5BLQ5</accession>
<dbReference type="Proteomes" id="UP000694018">
    <property type="component" value="Chromosome"/>
</dbReference>
<gene>
    <name evidence="1" type="ORF">J5U23_00298</name>
</gene>
<dbReference type="EMBL" id="CP077717">
    <property type="protein sequence ID" value="QXJ27431.1"/>
    <property type="molecule type" value="Genomic_DNA"/>
</dbReference>
<dbReference type="KEGG" id="sshi:J5U23_00298"/>
<evidence type="ECO:0000313" key="2">
    <source>
        <dbReference type="Proteomes" id="UP000694018"/>
    </source>
</evidence>
<reference evidence="1" key="1">
    <citation type="journal article" date="2021" name="Environ. Microbiol.">
        <title>New insights into the diversity and evolution of the archaeal mobilome from three complete genomes of Saccharolobus shibatae.</title>
        <authorList>
            <person name="Medvedeva S."/>
            <person name="Brandt D."/>
            <person name="Cvirkaite-Krupovic V."/>
            <person name="Liu Y."/>
            <person name="Severinov K."/>
            <person name="Ishino S."/>
            <person name="Ishino Y."/>
            <person name="Prangishvili D."/>
            <person name="Kalinowski J."/>
            <person name="Krupovic M."/>
        </authorList>
    </citation>
    <scope>NUCLEOTIDE SEQUENCE</scope>
    <source>
        <strain evidence="1">B12</strain>
    </source>
</reference>
<keyword evidence="1" id="KW-0456">Lyase</keyword>
<evidence type="ECO:0000313" key="1">
    <source>
        <dbReference type="EMBL" id="QXJ27431.1"/>
    </source>
</evidence>
<keyword evidence="1" id="KW-0540">Nuclease</keyword>
<dbReference type="CDD" id="cd10441">
    <property type="entry name" value="GIY-YIG_COG1833"/>
    <property type="match status" value="1"/>
</dbReference>
<dbReference type="AlphaFoldDB" id="A0A8F5BLQ5"/>
<keyword evidence="1" id="KW-0255">Endonuclease</keyword>